<dbReference type="InterPro" id="IPR050560">
    <property type="entry name" value="MYB_TF"/>
</dbReference>
<dbReference type="CDD" id="cd20404">
    <property type="entry name" value="Tudor_Agenet_AtEML-like"/>
    <property type="match status" value="1"/>
</dbReference>
<feature type="compositionally biased region" description="Low complexity" evidence="1">
    <location>
        <begin position="235"/>
        <end position="247"/>
    </location>
</feature>
<organism evidence="4 5">
    <name type="scientific">Seminavis robusta</name>
    <dbReference type="NCBI Taxonomy" id="568900"/>
    <lineage>
        <taxon>Eukaryota</taxon>
        <taxon>Sar</taxon>
        <taxon>Stramenopiles</taxon>
        <taxon>Ochrophyta</taxon>
        <taxon>Bacillariophyta</taxon>
        <taxon>Bacillariophyceae</taxon>
        <taxon>Bacillariophycidae</taxon>
        <taxon>Naviculales</taxon>
        <taxon>Naviculaceae</taxon>
        <taxon>Seminavis</taxon>
    </lineage>
</organism>
<dbReference type="EMBL" id="CAICTM010000079">
    <property type="protein sequence ID" value="CAB9500299.1"/>
    <property type="molecule type" value="Genomic_DNA"/>
</dbReference>
<evidence type="ECO:0000256" key="1">
    <source>
        <dbReference type="SAM" id="MobiDB-lite"/>
    </source>
</evidence>
<sequence>MPTIASDEHSSAHEQHHGSVVHHPTERCSGCNASNLSLLACDDPDFRNLSNVPGTKPRFCANCMIGKKVRVFWPVDSSWYTGVVLQYDANTGEHLLKYEDEDTEWVKIGESNTCAPPGGSVQDPSLPNDEAGLEMPSHPPPPGNDGMDHHRKSDVQPQPPHTQGSFASAEHPPGRNTPDRQWPMEQPRHIHPDGTPPGYGMYPGAGGGGYGMHPEHYPPSSYHHHHPHHPPPHHMTPSPYGGPQYHGYPPPVMGLPPGLVSSARDDSHRHSPHPSKAPSEPSSSPTSMTGSVTKRKAGPKAWTKEEDAKLLSIVQSMRMPMKWSIVAQSLPDRTGKQCRERYVNHLNPRLKVTDWSPVEDATIFYFYNISGSHWAKMSRGIPGRTDNGIKNRFHNLRRQLEREDEHRLRLSTAENFPEEIRLDRIRDFPEKLQGKAADLWDMKNGIGVLAAQSVLGGSISRNSSRFGPFRKAEDGDMCVRCGMLMPSLHTGSELCTKSGWCQSCTRIPPHICCNLLRECLNLRREQDTKLRDVIESWEEFFGNGEQSDGEQKSE</sequence>
<evidence type="ECO:0000313" key="4">
    <source>
        <dbReference type="EMBL" id="CAB9500299.1"/>
    </source>
</evidence>
<protein>
    <submittedName>
        <fullName evidence="4">Myb-related protein A</fullName>
    </submittedName>
</protein>
<dbReference type="GO" id="GO:0005634">
    <property type="term" value="C:nucleus"/>
    <property type="evidence" value="ECO:0007669"/>
    <property type="project" value="TreeGrafter"/>
</dbReference>
<dbReference type="InterPro" id="IPR009057">
    <property type="entry name" value="Homeodomain-like_sf"/>
</dbReference>
<dbReference type="AlphaFoldDB" id="A0A9N8DIG2"/>
<evidence type="ECO:0000313" key="5">
    <source>
        <dbReference type="Proteomes" id="UP001153069"/>
    </source>
</evidence>
<dbReference type="PROSITE" id="PS51294">
    <property type="entry name" value="HTH_MYB"/>
    <property type="match status" value="1"/>
</dbReference>
<gene>
    <name evidence="4" type="ORF">SEMRO_80_G043280.1</name>
</gene>
<dbReference type="PROSITE" id="PS50090">
    <property type="entry name" value="MYB_LIKE"/>
    <property type="match status" value="2"/>
</dbReference>
<evidence type="ECO:0000259" key="2">
    <source>
        <dbReference type="PROSITE" id="PS50090"/>
    </source>
</evidence>
<feature type="domain" description="Myb-like" evidence="2">
    <location>
        <begin position="294"/>
        <end position="346"/>
    </location>
</feature>
<dbReference type="InterPro" id="IPR017930">
    <property type="entry name" value="Myb_dom"/>
</dbReference>
<feature type="compositionally biased region" description="Low complexity" evidence="1">
    <location>
        <begin position="274"/>
        <end position="292"/>
    </location>
</feature>
<dbReference type="CDD" id="cd00167">
    <property type="entry name" value="SANT"/>
    <property type="match status" value="2"/>
</dbReference>
<reference evidence="4" key="1">
    <citation type="submission" date="2020-06" db="EMBL/GenBank/DDBJ databases">
        <authorList>
            <consortium name="Plant Systems Biology data submission"/>
        </authorList>
    </citation>
    <scope>NUCLEOTIDE SEQUENCE</scope>
    <source>
        <strain evidence="4">D6</strain>
    </source>
</reference>
<comment type="caution">
    <text evidence="4">The sequence shown here is derived from an EMBL/GenBank/DDBJ whole genome shotgun (WGS) entry which is preliminary data.</text>
</comment>
<evidence type="ECO:0000259" key="3">
    <source>
        <dbReference type="PROSITE" id="PS51294"/>
    </source>
</evidence>
<keyword evidence="5" id="KW-1185">Reference proteome</keyword>
<feature type="compositionally biased region" description="Gly residues" evidence="1">
    <location>
        <begin position="201"/>
        <end position="211"/>
    </location>
</feature>
<feature type="domain" description="Myb-like" evidence="2">
    <location>
        <begin position="347"/>
        <end position="397"/>
    </location>
</feature>
<dbReference type="GO" id="GO:0000978">
    <property type="term" value="F:RNA polymerase II cis-regulatory region sequence-specific DNA binding"/>
    <property type="evidence" value="ECO:0007669"/>
    <property type="project" value="TreeGrafter"/>
</dbReference>
<dbReference type="GO" id="GO:0000981">
    <property type="term" value="F:DNA-binding transcription factor activity, RNA polymerase II-specific"/>
    <property type="evidence" value="ECO:0007669"/>
    <property type="project" value="TreeGrafter"/>
</dbReference>
<dbReference type="PANTHER" id="PTHR45614">
    <property type="entry name" value="MYB PROTEIN-RELATED"/>
    <property type="match status" value="1"/>
</dbReference>
<dbReference type="Pfam" id="PF13921">
    <property type="entry name" value="Myb_DNA-bind_6"/>
    <property type="match status" value="1"/>
</dbReference>
<feature type="region of interest" description="Disordered" evidence="1">
    <location>
        <begin position="109"/>
        <end position="303"/>
    </location>
</feature>
<dbReference type="InterPro" id="IPR001005">
    <property type="entry name" value="SANT/Myb"/>
</dbReference>
<dbReference type="Gene3D" id="1.10.10.60">
    <property type="entry name" value="Homeodomain-like"/>
    <property type="match status" value="2"/>
</dbReference>
<dbReference type="SMART" id="SM00717">
    <property type="entry name" value="SANT"/>
    <property type="match status" value="2"/>
</dbReference>
<dbReference type="PANTHER" id="PTHR45614:SF232">
    <property type="entry name" value="TRANSCRIPTION FACTOR MYB3R-2"/>
    <property type="match status" value="1"/>
</dbReference>
<dbReference type="SUPFAM" id="SSF63748">
    <property type="entry name" value="Tudor/PWWP/MBT"/>
    <property type="match status" value="1"/>
</dbReference>
<name>A0A9N8DIG2_9STRA</name>
<accession>A0A9N8DIG2</accession>
<dbReference type="OrthoDB" id="2143914at2759"/>
<feature type="domain" description="HTH myb-type" evidence="3">
    <location>
        <begin position="301"/>
        <end position="350"/>
    </location>
</feature>
<proteinExistence type="predicted"/>
<dbReference type="Proteomes" id="UP001153069">
    <property type="component" value="Unassembled WGS sequence"/>
</dbReference>
<dbReference type="SUPFAM" id="SSF46689">
    <property type="entry name" value="Homeodomain-like"/>
    <property type="match status" value="1"/>
</dbReference>
<feature type="compositionally biased region" description="Basic residues" evidence="1">
    <location>
        <begin position="222"/>
        <end position="232"/>
    </location>
</feature>
<dbReference type="Gene3D" id="2.30.30.140">
    <property type="match status" value="1"/>
</dbReference>